<dbReference type="InterPro" id="IPR037050">
    <property type="entry name" value="DUF1254_sf"/>
</dbReference>
<keyword evidence="1" id="KW-0732">Signal</keyword>
<dbReference type="Gene3D" id="1.10.3360.10">
    <property type="entry name" value="VPA0735-like domain"/>
    <property type="match status" value="1"/>
</dbReference>
<dbReference type="AlphaFoldDB" id="A0A4Y9EP69"/>
<evidence type="ECO:0000259" key="2">
    <source>
        <dbReference type="Pfam" id="PF06742"/>
    </source>
</evidence>
<dbReference type="InterPro" id="IPR010679">
    <property type="entry name" value="DUF1254"/>
</dbReference>
<evidence type="ECO:0000313" key="4">
    <source>
        <dbReference type="EMBL" id="TFU03149.1"/>
    </source>
</evidence>
<dbReference type="Gene3D" id="2.60.120.600">
    <property type="entry name" value="Domain of unknown function DUF1214, C-terminal domain"/>
    <property type="match status" value="1"/>
</dbReference>
<evidence type="ECO:0000313" key="5">
    <source>
        <dbReference type="Proteomes" id="UP000297737"/>
    </source>
</evidence>
<evidence type="ECO:0000259" key="3">
    <source>
        <dbReference type="Pfam" id="PF06863"/>
    </source>
</evidence>
<keyword evidence="5" id="KW-1185">Reference proteome</keyword>
<dbReference type="RefSeq" id="WP_135245741.1">
    <property type="nucleotide sequence ID" value="NZ_SIHO01000002.1"/>
</dbReference>
<name>A0A4Y9EP69_9SPHN</name>
<dbReference type="PANTHER" id="PTHR36509">
    <property type="entry name" value="BLL3101 PROTEIN"/>
    <property type="match status" value="1"/>
</dbReference>
<organism evidence="4 5">
    <name type="scientific">Glacieibacterium arshaanense</name>
    <dbReference type="NCBI Taxonomy" id="2511025"/>
    <lineage>
        <taxon>Bacteria</taxon>
        <taxon>Pseudomonadati</taxon>
        <taxon>Pseudomonadota</taxon>
        <taxon>Alphaproteobacteria</taxon>
        <taxon>Sphingomonadales</taxon>
        <taxon>Sphingosinicellaceae</taxon>
        <taxon>Glacieibacterium</taxon>
    </lineage>
</organism>
<sequence length="514" mass="55974">MGKPVQFIVRASRLAVTATLLSVPAVAQVLTGPPADPKVKYSTPTPPGVGTPDRVETSLGTLRFTGGFPDKDTATKLWDNLDFQRAVQAYLLALPPVNQAANRNAVRALGPVNATIPIFENLVDSRSIFLTANDNTVYSWVWVDLTNGPLVVEIPPKSLGTVNDMWYRWVVDVGITGADKGAGGKYLFVPPGYTGAIPDGYTVVRPRTFNNWIVWRNFLVDGSTAPAVDLVRKYAKIYPLASAATPPASMNMVNLSGMPLNSVGPGSNGYWDLLNQVVQAEPADSLDPVTSGLFQSIGIVKGQPFAPDARMKKILDDAAKVGDATARTISFHARDRIGFYYEGSNWQLPFVGGYTFQTAPGALNLDGAAFYYFMATGVTPAMEEKMVGKGSQYAWTARDAKGESLDGGKSYRLHLPPNVPVKDFWSVIVYSDQTRSMIQTDQRQPSVSSQTKGLLVNKDGSVDVWFGPKAPAGKSINWVQTMPGTSWNTILRLYGPLEPWFAKTWRPSEIERID</sequence>
<dbReference type="PANTHER" id="PTHR36509:SF3">
    <property type="entry name" value="SIGNAL PEPTIDE PROTEIN"/>
    <property type="match status" value="1"/>
</dbReference>
<feature type="domain" description="DUF1254" evidence="3">
    <location>
        <begin position="122"/>
        <end position="239"/>
    </location>
</feature>
<dbReference type="EMBL" id="SIHO01000002">
    <property type="protein sequence ID" value="TFU03149.1"/>
    <property type="molecule type" value="Genomic_DNA"/>
</dbReference>
<protein>
    <submittedName>
        <fullName evidence="4">DUF1254 domain-containing protein</fullName>
    </submittedName>
</protein>
<dbReference type="OrthoDB" id="272779at2"/>
<dbReference type="InterPro" id="IPR037049">
    <property type="entry name" value="DUF1214_C_sf"/>
</dbReference>
<feature type="signal peptide" evidence="1">
    <location>
        <begin position="1"/>
        <end position="27"/>
    </location>
</feature>
<dbReference type="Gene3D" id="2.60.40.1610">
    <property type="entry name" value="Domain of unknown function DUF1254"/>
    <property type="match status" value="1"/>
</dbReference>
<feature type="chain" id="PRO_5021335717" evidence="1">
    <location>
        <begin position="28"/>
        <end position="514"/>
    </location>
</feature>
<proteinExistence type="predicted"/>
<accession>A0A4Y9EP69</accession>
<gene>
    <name evidence="4" type="ORF">EUV02_08110</name>
</gene>
<comment type="caution">
    <text evidence="4">The sequence shown here is derived from an EMBL/GenBank/DDBJ whole genome shotgun (WGS) entry which is preliminary data.</text>
</comment>
<dbReference type="Pfam" id="PF06863">
    <property type="entry name" value="DUF1254"/>
    <property type="match status" value="1"/>
</dbReference>
<dbReference type="InterPro" id="IPR010621">
    <property type="entry name" value="DUF1214"/>
</dbReference>
<dbReference type="Pfam" id="PF06742">
    <property type="entry name" value="DUF1214"/>
    <property type="match status" value="1"/>
</dbReference>
<evidence type="ECO:0000256" key="1">
    <source>
        <dbReference type="SAM" id="SignalP"/>
    </source>
</evidence>
<dbReference type="SUPFAM" id="SSF160935">
    <property type="entry name" value="VPA0735-like"/>
    <property type="match status" value="1"/>
</dbReference>
<feature type="domain" description="DUF1214" evidence="2">
    <location>
        <begin position="391"/>
        <end position="497"/>
    </location>
</feature>
<reference evidence="4 5" key="1">
    <citation type="submission" date="2019-02" db="EMBL/GenBank/DDBJ databases">
        <title>Polymorphobacter sp. isolated from the lake at the Tibet of China.</title>
        <authorList>
            <person name="Li A."/>
        </authorList>
    </citation>
    <scope>NUCLEOTIDE SEQUENCE [LARGE SCALE GENOMIC DNA]</scope>
    <source>
        <strain evidence="4 5">DJ1R-1</strain>
    </source>
</reference>
<dbReference type="Proteomes" id="UP000297737">
    <property type="component" value="Unassembled WGS sequence"/>
</dbReference>